<keyword evidence="6" id="KW-0687">Ribonucleoprotein</keyword>
<evidence type="ECO:0000256" key="3">
    <source>
        <dbReference type="ARBA" id="ARBA00022946"/>
    </source>
</evidence>
<protein>
    <recommendedName>
        <fullName evidence="7">Small ribosomal subunit protein mS29</fullName>
    </recommendedName>
</protein>
<dbReference type="Proteomes" id="UP000886520">
    <property type="component" value="Chromosome 15"/>
</dbReference>
<dbReference type="InterPro" id="IPR019368">
    <property type="entry name" value="Ribosomal_mS29"/>
</dbReference>
<proteinExistence type="inferred from homology"/>
<evidence type="ECO:0000313" key="9">
    <source>
        <dbReference type="Proteomes" id="UP000886520"/>
    </source>
</evidence>
<accession>A0A9D4UK29</accession>
<dbReference type="GO" id="GO:0005763">
    <property type="term" value="C:mitochondrial small ribosomal subunit"/>
    <property type="evidence" value="ECO:0007669"/>
    <property type="project" value="TreeGrafter"/>
</dbReference>
<dbReference type="AlphaFoldDB" id="A0A9D4UK29"/>
<keyword evidence="4" id="KW-0689">Ribosomal protein</keyword>
<keyword evidence="5" id="KW-0496">Mitochondrion</keyword>
<comment type="caution">
    <text evidence="8">The sequence shown here is derived from an EMBL/GenBank/DDBJ whole genome shotgun (WGS) entry which is preliminary data.</text>
</comment>
<keyword evidence="9" id="KW-1185">Reference proteome</keyword>
<reference evidence="8" key="1">
    <citation type="submission" date="2021-01" db="EMBL/GenBank/DDBJ databases">
        <title>Adiantum capillus-veneris genome.</title>
        <authorList>
            <person name="Fang Y."/>
            <person name="Liao Q."/>
        </authorList>
    </citation>
    <scope>NUCLEOTIDE SEQUENCE</scope>
    <source>
        <strain evidence="8">H3</strain>
        <tissue evidence="8">Leaf</tissue>
    </source>
</reference>
<dbReference type="OrthoDB" id="274828at2759"/>
<evidence type="ECO:0000256" key="7">
    <source>
        <dbReference type="ARBA" id="ARBA00035140"/>
    </source>
</evidence>
<dbReference type="EMBL" id="JABFUD020000015">
    <property type="protein sequence ID" value="KAI5068952.1"/>
    <property type="molecule type" value="Genomic_DNA"/>
</dbReference>
<evidence type="ECO:0000256" key="6">
    <source>
        <dbReference type="ARBA" id="ARBA00023274"/>
    </source>
</evidence>
<evidence type="ECO:0000256" key="5">
    <source>
        <dbReference type="ARBA" id="ARBA00023128"/>
    </source>
</evidence>
<dbReference type="GO" id="GO:0003735">
    <property type="term" value="F:structural constituent of ribosome"/>
    <property type="evidence" value="ECO:0007669"/>
    <property type="project" value="TreeGrafter"/>
</dbReference>
<comment type="subcellular location">
    <subcellularLocation>
        <location evidence="1">Mitochondrion</location>
    </subcellularLocation>
</comment>
<organism evidence="8 9">
    <name type="scientific">Adiantum capillus-veneris</name>
    <name type="common">Maidenhair fern</name>
    <dbReference type="NCBI Taxonomy" id="13818"/>
    <lineage>
        <taxon>Eukaryota</taxon>
        <taxon>Viridiplantae</taxon>
        <taxon>Streptophyta</taxon>
        <taxon>Embryophyta</taxon>
        <taxon>Tracheophyta</taxon>
        <taxon>Polypodiopsida</taxon>
        <taxon>Polypodiidae</taxon>
        <taxon>Polypodiales</taxon>
        <taxon>Pteridineae</taxon>
        <taxon>Pteridaceae</taxon>
        <taxon>Vittarioideae</taxon>
        <taxon>Adiantum</taxon>
    </lineage>
</organism>
<keyword evidence="3" id="KW-0809">Transit peptide</keyword>
<evidence type="ECO:0000256" key="4">
    <source>
        <dbReference type="ARBA" id="ARBA00022980"/>
    </source>
</evidence>
<dbReference type="Pfam" id="PF10236">
    <property type="entry name" value="DAP3"/>
    <property type="match status" value="1"/>
</dbReference>
<sequence length="527" mass="59336">MRQRARLAAAAAAAILSRGSRRCTRNLHTNSSCGQAFRSLNGWRRKQRRSPAEAKRSRRWMEDWRDLEAVALRDGYTSLLQEFSQGMGAQENAQAQSEPQKARVKRVIGMDKDLPPRVLVEFSEATSITELSANDVNKFFRLSKEDEALFFCQGLPKSYLKEFHISCTNALLIRKQFLKLVDHLTKLAENKGTIQEVGDDVTEREELALIEPLTYISLNQRKKLARERRLLQNADLGSKKQIVLDGLLGSGKSVLLAMLVHWARSKGWLVCYVPSGRSWTHDGLYYKNEASGLWDTPVQAVSMLEDLMKSHNDLLDVIPCRVFDPVPLGEGPGIGRLSGVQEAPIREGATLTHLVQFGIDTPHAAVGVAVRLRKELSLVEEVPVLIAVDEFNSWFTFSGFHESYNEFGRRQIHARELAMVHAFRDMTYGPFMLGAFSHSTNVGKLPKQLPSIPYEAKVFVSRFDFYEASVMLKYYLRKWAPKAKFGKRARRALYMLTNGNATELRDMAFLSAGGMIENLPDPVAASG</sequence>
<dbReference type="PANTHER" id="PTHR12810:SF0">
    <property type="entry name" value="SMALL RIBOSOMAL SUBUNIT PROTEIN MS29"/>
    <property type="match status" value="1"/>
</dbReference>
<name>A0A9D4UK29_ADICA</name>
<evidence type="ECO:0000256" key="1">
    <source>
        <dbReference type="ARBA" id="ARBA00004173"/>
    </source>
</evidence>
<dbReference type="PANTHER" id="PTHR12810">
    <property type="entry name" value="MITOCHONDRIAL 28S RIBOSOMAL PROTEIN S29"/>
    <property type="match status" value="1"/>
</dbReference>
<evidence type="ECO:0000256" key="2">
    <source>
        <dbReference type="ARBA" id="ARBA00009863"/>
    </source>
</evidence>
<comment type="similarity">
    <text evidence="2">Belongs to the mitochondrion-specific ribosomal protein mS29 family.</text>
</comment>
<gene>
    <name evidence="8" type="ORF">GOP47_0015253</name>
</gene>
<evidence type="ECO:0000313" key="8">
    <source>
        <dbReference type="EMBL" id="KAI5068952.1"/>
    </source>
</evidence>